<gene>
    <name evidence="5" type="ORF">HMPREF1318_0929</name>
</gene>
<evidence type="ECO:0000256" key="2">
    <source>
        <dbReference type="SAM" id="MobiDB-lite"/>
    </source>
</evidence>
<reference evidence="5 6" key="1">
    <citation type="submission" date="2012-05" db="EMBL/GenBank/DDBJ databases">
        <authorList>
            <person name="Harkins D.M."/>
            <person name="Madupu R."/>
            <person name="Durkin A.S."/>
            <person name="Torralba M."/>
            <person name="Methe B."/>
            <person name="Sutton G.G."/>
            <person name="Nelson K.E."/>
        </authorList>
    </citation>
    <scope>NUCLEOTIDE SEQUENCE [LARGE SCALE GENOMIC DNA]</scope>
    <source>
        <strain evidence="5 6">F0489</strain>
    </source>
</reference>
<dbReference type="RefSeq" id="WP_008731265.1">
    <property type="nucleotide sequence ID" value="NZ_AKFT01000098.1"/>
</dbReference>
<evidence type="ECO:0000313" key="6">
    <source>
        <dbReference type="Proteomes" id="UP000002941"/>
    </source>
</evidence>
<dbReference type="SUPFAM" id="SSF54427">
    <property type="entry name" value="NTF2-like"/>
    <property type="match status" value="1"/>
</dbReference>
<dbReference type="SUPFAM" id="SSF55961">
    <property type="entry name" value="Bet v1-like"/>
    <property type="match status" value="1"/>
</dbReference>
<dbReference type="InterPro" id="IPR013538">
    <property type="entry name" value="ASHA1/2-like_C"/>
</dbReference>
<dbReference type="Proteomes" id="UP000002941">
    <property type="component" value="Unassembled WGS sequence"/>
</dbReference>
<dbReference type="eggNOG" id="COG3832">
    <property type="taxonomic scope" value="Bacteria"/>
</dbReference>
<dbReference type="Pfam" id="PF12680">
    <property type="entry name" value="SnoaL_2"/>
    <property type="match status" value="1"/>
</dbReference>
<dbReference type="OrthoDB" id="8755073at2"/>
<protein>
    <submittedName>
        <fullName evidence="5">Uncharacterized protein</fullName>
    </submittedName>
</protein>
<dbReference type="PATRIC" id="fig|1125718.3.peg.1259"/>
<dbReference type="Gene3D" id="3.30.530.20">
    <property type="match status" value="1"/>
</dbReference>
<dbReference type="Gene3D" id="3.10.450.50">
    <property type="match status" value="1"/>
</dbReference>
<sequence length="285" mass="30839">MTELSQFSHSIDIAAPPRVVFTFLTTEEGMTAWMGQFAELDPRQGGRFAVDISGYPVRGQYLHVEPFSRVVVSWGFAGSDDLPPGASTVEFRLIEIEGGTRVEITHSDLPDSEVPGHAEGWEHFIPRLHEAAEGGRPGPDSWLPRSAPEPAPAPAPASPTPRSIMTESMANPTTVIQRYHRAWTSGDIDSAMDLVADDITCRAPGIDLTGKDQYREFIGGFAPALTGLVDIASFAEGERVALFYYPQTAVTSTTPAAECFTVENGLITDSVLIFDRLSFAPPEAS</sequence>
<name>J1HII8_9ACTO</name>
<keyword evidence="6" id="KW-1185">Reference proteome</keyword>
<evidence type="ECO:0000259" key="4">
    <source>
        <dbReference type="Pfam" id="PF12680"/>
    </source>
</evidence>
<feature type="domain" description="Activator of Hsp90 ATPase homologue 1/2-like C-terminal" evidence="3">
    <location>
        <begin position="15"/>
        <end position="132"/>
    </location>
</feature>
<dbReference type="InterPro" id="IPR023393">
    <property type="entry name" value="START-like_dom_sf"/>
</dbReference>
<comment type="similarity">
    <text evidence="1">Belongs to the AHA1 family.</text>
</comment>
<dbReference type="InterPro" id="IPR032710">
    <property type="entry name" value="NTF2-like_dom_sf"/>
</dbReference>
<evidence type="ECO:0000259" key="3">
    <source>
        <dbReference type="Pfam" id="PF08327"/>
    </source>
</evidence>
<comment type="caution">
    <text evidence="5">The sequence shown here is derived from an EMBL/GenBank/DDBJ whole genome shotgun (WGS) entry which is preliminary data.</text>
</comment>
<feature type="compositionally biased region" description="Pro residues" evidence="2">
    <location>
        <begin position="147"/>
        <end position="159"/>
    </location>
</feature>
<dbReference type="AlphaFoldDB" id="J1HII8"/>
<dbReference type="CDD" id="cd07814">
    <property type="entry name" value="SRPBCC_CalC_Aha1-like"/>
    <property type="match status" value="1"/>
</dbReference>
<proteinExistence type="inferred from homology"/>
<dbReference type="InterPro" id="IPR037401">
    <property type="entry name" value="SnoaL-like"/>
</dbReference>
<feature type="region of interest" description="Disordered" evidence="2">
    <location>
        <begin position="131"/>
        <end position="164"/>
    </location>
</feature>
<evidence type="ECO:0000313" key="5">
    <source>
        <dbReference type="EMBL" id="EJF45353.1"/>
    </source>
</evidence>
<feature type="domain" description="SnoaL-like" evidence="4">
    <location>
        <begin position="176"/>
        <end position="269"/>
    </location>
</feature>
<evidence type="ECO:0000256" key="1">
    <source>
        <dbReference type="ARBA" id="ARBA00006817"/>
    </source>
</evidence>
<dbReference type="EMBL" id="AKFT01000098">
    <property type="protein sequence ID" value="EJF45353.1"/>
    <property type="molecule type" value="Genomic_DNA"/>
</dbReference>
<organism evidence="5 6">
    <name type="scientific">Actinomyces massiliensis F0489</name>
    <dbReference type="NCBI Taxonomy" id="1125718"/>
    <lineage>
        <taxon>Bacteria</taxon>
        <taxon>Bacillati</taxon>
        <taxon>Actinomycetota</taxon>
        <taxon>Actinomycetes</taxon>
        <taxon>Actinomycetales</taxon>
        <taxon>Actinomycetaceae</taxon>
        <taxon>Actinomyces</taxon>
    </lineage>
</organism>
<accession>J1HII8</accession>
<dbReference type="eggNOG" id="COG3631">
    <property type="taxonomic scope" value="Bacteria"/>
</dbReference>
<dbReference type="Pfam" id="PF08327">
    <property type="entry name" value="AHSA1"/>
    <property type="match status" value="1"/>
</dbReference>